<evidence type="ECO:0000256" key="2">
    <source>
        <dbReference type="ARBA" id="ARBA00022980"/>
    </source>
</evidence>
<evidence type="ECO:0000313" key="5">
    <source>
        <dbReference type="EMBL" id="SFP43017.1"/>
    </source>
</evidence>
<name>A0A1I5QA56_9BACT</name>
<gene>
    <name evidence="4" type="primary">rplW</name>
    <name evidence="5" type="ORF">SAMN04515674_10387</name>
</gene>
<keyword evidence="2 4" id="KW-0689">Ribosomal protein</keyword>
<dbReference type="InterPro" id="IPR013025">
    <property type="entry name" value="Ribosomal_uL23-like"/>
</dbReference>
<accession>A0A1I5QA56</accession>
<evidence type="ECO:0000256" key="3">
    <source>
        <dbReference type="ARBA" id="ARBA00023274"/>
    </source>
</evidence>
<dbReference type="EMBL" id="FOXH01000003">
    <property type="protein sequence ID" value="SFP43017.1"/>
    <property type="molecule type" value="Genomic_DNA"/>
</dbReference>
<reference evidence="5 6" key="1">
    <citation type="submission" date="2016-10" db="EMBL/GenBank/DDBJ databases">
        <authorList>
            <person name="de Groot N.N."/>
        </authorList>
    </citation>
    <scope>NUCLEOTIDE SEQUENCE [LARGE SCALE GENOMIC DNA]</scope>
    <source>
        <strain evidence="6">E92,LMG 26720,CCM 7988</strain>
    </source>
</reference>
<keyword evidence="3 4" id="KW-0687">Ribonucleoprotein</keyword>
<dbReference type="PANTHER" id="PTHR11620">
    <property type="entry name" value="60S RIBOSOMAL PROTEIN L23A"/>
    <property type="match status" value="1"/>
</dbReference>
<evidence type="ECO:0000256" key="4">
    <source>
        <dbReference type="HAMAP-Rule" id="MF_01369"/>
    </source>
</evidence>
<dbReference type="NCBIfam" id="NF004363">
    <property type="entry name" value="PRK05738.2-4"/>
    <property type="match status" value="1"/>
</dbReference>
<dbReference type="RefSeq" id="WP_092013928.1">
    <property type="nucleotide sequence ID" value="NZ_FOXH01000003.1"/>
</dbReference>
<keyword evidence="6" id="KW-1185">Reference proteome</keyword>
<dbReference type="Pfam" id="PF00276">
    <property type="entry name" value="Ribosomal_L23"/>
    <property type="match status" value="1"/>
</dbReference>
<dbReference type="InterPro" id="IPR012678">
    <property type="entry name" value="Ribosomal_uL23/eL15/eS24_sf"/>
</dbReference>
<comment type="subunit">
    <text evidence="4">Part of the 50S ribosomal subunit. Contacts protein L29, and trigger factor when it is bound to the ribosome.</text>
</comment>
<dbReference type="GO" id="GO:0019843">
    <property type="term" value="F:rRNA binding"/>
    <property type="evidence" value="ECO:0007669"/>
    <property type="project" value="UniProtKB-UniRule"/>
</dbReference>
<keyword evidence="4" id="KW-0699">rRNA-binding</keyword>
<proteinExistence type="inferred from homology"/>
<comment type="function">
    <text evidence="4">One of the early assembly proteins it binds 23S rRNA. One of the proteins that surrounds the polypeptide exit tunnel on the outside of the ribosome. Forms the main docking site for trigger factor binding to the ribosome.</text>
</comment>
<dbReference type="Gene3D" id="3.30.70.330">
    <property type="match status" value="1"/>
</dbReference>
<dbReference type="Proteomes" id="UP000199306">
    <property type="component" value="Unassembled WGS sequence"/>
</dbReference>
<sequence length="95" mass="10459">MSIIKKPALTEKSQAMQASGKYAFVVDLTANKIEIAKEIKKMYGVEVVSVQTMRQIGKKKSRSTRTKVTSGRTSTFKKAIVTVAAGEIIDFYQGI</sequence>
<protein>
    <recommendedName>
        <fullName evidence="4">Large ribosomal subunit protein uL23</fullName>
    </recommendedName>
</protein>
<evidence type="ECO:0000313" key="6">
    <source>
        <dbReference type="Proteomes" id="UP000199306"/>
    </source>
</evidence>
<dbReference type="OrthoDB" id="9797862at2"/>
<dbReference type="GO" id="GO:0006412">
    <property type="term" value="P:translation"/>
    <property type="evidence" value="ECO:0007669"/>
    <property type="project" value="UniProtKB-UniRule"/>
</dbReference>
<dbReference type="GO" id="GO:1990904">
    <property type="term" value="C:ribonucleoprotein complex"/>
    <property type="evidence" value="ECO:0007669"/>
    <property type="project" value="UniProtKB-KW"/>
</dbReference>
<dbReference type="STRING" id="1079859.SAMN04515674_10387"/>
<dbReference type="GO" id="GO:0003735">
    <property type="term" value="F:structural constituent of ribosome"/>
    <property type="evidence" value="ECO:0007669"/>
    <property type="project" value="InterPro"/>
</dbReference>
<organism evidence="5 6">
    <name type="scientific">Pseudarcicella hirudinis</name>
    <dbReference type="NCBI Taxonomy" id="1079859"/>
    <lineage>
        <taxon>Bacteria</taxon>
        <taxon>Pseudomonadati</taxon>
        <taxon>Bacteroidota</taxon>
        <taxon>Cytophagia</taxon>
        <taxon>Cytophagales</taxon>
        <taxon>Flectobacillaceae</taxon>
        <taxon>Pseudarcicella</taxon>
    </lineage>
</organism>
<evidence type="ECO:0000256" key="1">
    <source>
        <dbReference type="ARBA" id="ARBA00006700"/>
    </source>
</evidence>
<dbReference type="GO" id="GO:0005840">
    <property type="term" value="C:ribosome"/>
    <property type="evidence" value="ECO:0007669"/>
    <property type="project" value="UniProtKB-KW"/>
</dbReference>
<keyword evidence="4" id="KW-0694">RNA-binding</keyword>
<dbReference type="AlphaFoldDB" id="A0A1I5QA56"/>
<dbReference type="HAMAP" id="MF_01369_B">
    <property type="entry name" value="Ribosomal_uL23_B"/>
    <property type="match status" value="1"/>
</dbReference>
<comment type="similarity">
    <text evidence="1 4">Belongs to the universal ribosomal protein uL23 family.</text>
</comment>
<dbReference type="InterPro" id="IPR012677">
    <property type="entry name" value="Nucleotide-bd_a/b_plait_sf"/>
</dbReference>
<dbReference type="SUPFAM" id="SSF54189">
    <property type="entry name" value="Ribosomal proteins S24e, L23 and L15e"/>
    <property type="match status" value="1"/>
</dbReference>